<evidence type="ECO:0000313" key="12">
    <source>
        <dbReference type="EMBL" id="EJT99733.1"/>
    </source>
</evidence>
<evidence type="ECO:0000256" key="3">
    <source>
        <dbReference type="ARBA" id="ARBA00023002"/>
    </source>
</evidence>
<dbReference type="Pfam" id="PF07732">
    <property type="entry name" value="Cu-oxidase_3"/>
    <property type="match status" value="1"/>
</dbReference>
<reference evidence="12 13" key="1">
    <citation type="journal article" date="2012" name="Science">
        <title>The Paleozoic origin of enzymatic lignin decomposition reconstructed from 31 fungal genomes.</title>
        <authorList>
            <person name="Floudas D."/>
            <person name="Binder M."/>
            <person name="Riley R."/>
            <person name="Barry K."/>
            <person name="Blanchette R.A."/>
            <person name="Henrissat B."/>
            <person name="Martinez A.T."/>
            <person name="Otillar R."/>
            <person name="Spatafora J.W."/>
            <person name="Yadav J.S."/>
            <person name="Aerts A."/>
            <person name="Benoit I."/>
            <person name="Boyd A."/>
            <person name="Carlson A."/>
            <person name="Copeland A."/>
            <person name="Coutinho P.M."/>
            <person name="de Vries R.P."/>
            <person name="Ferreira P."/>
            <person name="Findley K."/>
            <person name="Foster B."/>
            <person name="Gaskell J."/>
            <person name="Glotzer D."/>
            <person name="Gorecki P."/>
            <person name="Heitman J."/>
            <person name="Hesse C."/>
            <person name="Hori C."/>
            <person name="Igarashi K."/>
            <person name="Jurgens J.A."/>
            <person name="Kallen N."/>
            <person name="Kersten P."/>
            <person name="Kohler A."/>
            <person name="Kuees U."/>
            <person name="Kumar T.K.A."/>
            <person name="Kuo A."/>
            <person name="LaButti K."/>
            <person name="Larrondo L.F."/>
            <person name="Lindquist E."/>
            <person name="Ling A."/>
            <person name="Lombard V."/>
            <person name="Lucas S."/>
            <person name="Lundell T."/>
            <person name="Martin R."/>
            <person name="McLaughlin D.J."/>
            <person name="Morgenstern I."/>
            <person name="Morin E."/>
            <person name="Murat C."/>
            <person name="Nagy L.G."/>
            <person name="Nolan M."/>
            <person name="Ohm R.A."/>
            <person name="Patyshakuliyeva A."/>
            <person name="Rokas A."/>
            <person name="Ruiz-Duenas F.J."/>
            <person name="Sabat G."/>
            <person name="Salamov A."/>
            <person name="Samejima M."/>
            <person name="Schmutz J."/>
            <person name="Slot J.C."/>
            <person name="St John F."/>
            <person name="Stenlid J."/>
            <person name="Sun H."/>
            <person name="Sun S."/>
            <person name="Syed K."/>
            <person name="Tsang A."/>
            <person name="Wiebenga A."/>
            <person name="Young D."/>
            <person name="Pisabarro A."/>
            <person name="Eastwood D.C."/>
            <person name="Martin F."/>
            <person name="Cullen D."/>
            <person name="Grigoriev I.V."/>
            <person name="Hibbett D.S."/>
        </authorList>
    </citation>
    <scope>NUCLEOTIDE SEQUENCE [LARGE SCALE GENOMIC DNA]</scope>
    <source>
        <strain evidence="12 13">DJM-731 SS1</strain>
    </source>
</reference>
<comment type="similarity">
    <text evidence="1">Belongs to the multicopper oxidase family.</text>
</comment>
<keyword evidence="3" id="KW-0560">Oxidoreductase</keyword>
<evidence type="ECO:0000256" key="6">
    <source>
        <dbReference type="ARBA" id="ARBA00023180"/>
    </source>
</evidence>
<evidence type="ECO:0000256" key="4">
    <source>
        <dbReference type="ARBA" id="ARBA00023008"/>
    </source>
</evidence>
<dbReference type="GO" id="GO:0005507">
    <property type="term" value="F:copper ion binding"/>
    <property type="evidence" value="ECO:0007669"/>
    <property type="project" value="InterPro"/>
</dbReference>
<evidence type="ECO:0000313" key="13">
    <source>
        <dbReference type="Proteomes" id="UP000030653"/>
    </source>
</evidence>
<dbReference type="InterPro" id="IPR008972">
    <property type="entry name" value="Cupredoxin"/>
</dbReference>
<dbReference type="RefSeq" id="XP_040626631.1">
    <property type="nucleotide sequence ID" value="XM_040776554.1"/>
</dbReference>
<evidence type="ECO:0000256" key="5">
    <source>
        <dbReference type="ARBA" id="ARBA00023157"/>
    </source>
</evidence>
<dbReference type="InterPro" id="IPR045087">
    <property type="entry name" value="Cu-oxidase_fam"/>
</dbReference>
<sequence length="630" mass="68311">MTADSLKRRSPLLRWGVIALVAIIILALALGIGLGLGLKHSSSSTSAGSSSSDDGSNGSTGGNGLNATAPPLSNFALKDIRNDSPQVREYTLVVQEATGSPDSVFRPGMLVVNGTYPGPTLVANQNDRMIIHVINQLPNSTAIHWHGLYQNSTPFYDGTNGISQCGIPPSQSYTYNYTFGDFSGSTWYHAHYSTQYTDGVVGALIVNPSNASTDADGRPVPPTPAPTVPVPAYDQDIVVVMQDWYHTPSPIVLALFLGPDGIDGTQGDEPTPESGTMNGLGQFDGNGEYFNFSLEANMTYRFRLVNTGSLANIRFSIDDHPLLLVSADGVDVVPQWVSGVELAVAQRYDVLVRTNETSGGQWWVRGTILDDMFAYSIPDQELDQRGILSYPVPFPNTTPLDPASADPGPGANISDLDTSTLVPSLPIDAPEPTHRYPVTISFQETQDDEYLAFLNNTSWYPLDKECTMSLLQQPSFLSSLTSSDGPSVYGDSQLLLTHNGIEVVDLLLDNLDEGDHPFHMHGHRPWVMGSGAGRYQGQSFNLTNPMRRDTHLIPAYSWVALRFITDNPGMWAFHCHIAWHMSSGLLMQINNRPQVAASYGLPDVLLQHCAVDKGSEAKRSVGLNVRLGGF</sequence>
<dbReference type="Pfam" id="PF00394">
    <property type="entry name" value="Cu-oxidase"/>
    <property type="match status" value="1"/>
</dbReference>
<keyword evidence="8" id="KW-0472">Membrane</keyword>
<dbReference type="PROSITE" id="PS00080">
    <property type="entry name" value="MULTICOPPER_OXIDASE2"/>
    <property type="match status" value="1"/>
</dbReference>
<feature type="domain" description="Plastocyanin-like" evidence="10">
    <location>
        <begin position="488"/>
        <end position="594"/>
    </location>
</feature>
<keyword evidence="4" id="KW-0186">Copper</keyword>
<organism evidence="12 13">
    <name type="scientific">Dacryopinax primogenitus (strain DJM 731)</name>
    <name type="common">Brown rot fungus</name>
    <dbReference type="NCBI Taxonomy" id="1858805"/>
    <lineage>
        <taxon>Eukaryota</taxon>
        <taxon>Fungi</taxon>
        <taxon>Dikarya</taxon>
        <taxon>Basidiomycota</taxon>
        <taxon>Agaricomycotina</taxon>
        <taxon>Dacrymycetes</taxon>
        <taxon>Dacrymycetales</taxon>
        <taxon>Dacrymycetaceae</taxon>
        <taxon>Dacryopinax</taxon>
    </lineage>
</organism>
<keyword evidence="8" id="KW-1133">Transmembrane helix</keyword>
<dbReference type="STRING" id="1858805.M5FU77"/>
<dbReference type="AlphaFoldDB" id="M5FU77"/>
<feature type="transmembrane region" description="Helical" evidence="8">
    <location>
        <begin position="12"/>
        <end position="36"/>
    </location>
</feature>
<keyword evidence="13" id="KW-1185">Reference proteome</keyword>
<dbReference type="Gene3D" id="2.60.40.420">
    <property type="entry name" value="Cupredoxins - blue copper proteins"/>
    <property type="match status" value="3"/>
</dbReference>
<evidence type="ECO:0000259" key="10">
    <source>
        <dbReference type="Pfam" id="PF07731"/>
    </source>
</evidence>
<keyword evidence="2" id="KW-0479">Metal-binding</keyword>
<dbReference type="SUPFAM" id="SSF49503">
    <property type="entry name" value="Cupredoxins"/>
    <property type="match status" value="3"/>
</dbReference>
<dbReference type="CDD" id="cd13910">
    <property type="entry name" value="CuRO_3_MCO_like_4"/>
    <property type="match status" value="1"/>
</dbReference>
<dbReference type="InterPro" id="IPR011707">
    <property type="entry name" value="Cu-oxidase-like_N"/>
</dbReference>
<feature type="domain" description="Plastocyanin-like" evidence="11">
    <location>
        <begin position="95"/>
        <end position="210"/>
    </location>
</feature>
<keyword evidence="5" id="KW-1015">Disulfide bond</keyword>
<dbReference type="PANTHER" id="PTHR11709:SF511">
    <property type="entry name" value="LACCASE"/>
    <property type="match status" value="1"/>
</dbReference>
<evidence type="ECO:0000256" key="7">
    <source>
        <dbReference type="SAM" id="MobiDB-lite"/>
    </source>
</evidence>
<evidence type="ECO:0000256" key="8">
    <source>
        <dbReference type="SAM" id="Phobius"/>
    </source>
</evidence>
<dbReference type="OMA" id="WVLGQGH"/>
<dbReference type="InterPro" id="IPR002355">
    <property type="entry name" value="Cu_oxidase_Cu_BS"/>
</dbReference>
<accession>M5FU77</accession>
<keyword evidence="6" id="KW-0325">Glycoprotein</keyword>
<dbReference type="HOGENOM" id="CLU_006504_7_1_1"/>
<dbReference type="CDD" id="cd13857">
    <property type="entry name" value="CuRO_1_Diphenol_Ox"/>
    <property type="match status" value="1"/>
</dbReference>
<evidence type="ECO:0000256" key="1">
    <source>
        <dbReference type="ARBA" id="ARBA00010609"/>
    </source>
</evidence>
<proteinExistence type="inferred from homology"/>
<evidence type="ECO:0000259" key="9">
    <source>
        <dbReference type="Pfam" id="PF00394"/>
    </source>
</evidence>
<dbReference type="EMBL" id="JH795869">
    <property type="protein sequence ID" value="EJT99733.1"/>
    <property type="molecule type" value="Genomic_DNA"/>
</dbReference>
<feature type="domain" description="Plastocyanin-like" evidence="9">
    <location>
        <begin position="236"/>
        <end position="367"/>
    </location>
</feature>
<dbReference type="Proteomes" id="UP000030653">
    <property type="component" value="Unassembled WGS sequence"/>
</dbReference>
<evidence type="ECO:0000256" key="2">
    <source>
        <dbReference type="ARBA" id="ARBA00022723"/>
    </source>
</evidence>
<dbReference type="GeneID" id="63691616"/>
<name>M5FU77_DACPD</name>
<evidence type="ECO:0000259" key="11">
    <source>
        <dbReference type="Pfam" id="PF07732"/>
    </source>
</evidence>
<feature type="compositionally biased region" description="Low complexity" evidence="7">
    <location>
        <begin position="43"/>
        <end position="57"/>
    </location>
</feature>
<keyword evidence="8" id="KW-0812">Transmembrane</keyword>
<dbReference type="InterPro" id="IPR001117">
    <property type="entry name" value="Cu-oxidase_2nd"/>
</dbReference>
<feature type="region of interest" description="Disordered" evidence="7">
    <location>
        <begin position="43"/>
        <end position="69"/>
    </location>
</feature>
<dbReference type="PANTHER" id="PTHR11709">
    <property type="entry name" value="MULTI-COPPER OXIDASE"/>
    <property type="match status" value="1"/>
</dbReference>
<dbReference type="Pfam" id="PF07731">
    <property type="entry name" value="Cu-oxidase_2"/>
    <property type="match status" value="1"/>
</dbReference>
<dbReference type="InterPro" id="IPR011706">
    <property type="entry name" value="Cu-oxidase_C"/>
</dbReference>
<dbReference type="OrthoDB" id="2121828at2759"/>
<dbReference type="GO" id="GO:0016491">
    <property type="term" value="F:oxidoreductase activity"/>
    <property type="evidence" value="ECO:0007669"/>
    <property type="project" value="UniProtKB-KW"/>
</dbReference>
<protein>
    <submittedName>
        <fullName evidence="12">Multicopper oxidase 2A</fullName>
    </submittedName>
</protein>
<gene>
    <name evidence="12" type="ORF">DACRYDRAFT_82181</name>
</gene>